<dbReference type="RefSeq" id="WP_172460559.1">
    <property type="nucleotide sequence ID" value="NZ_UHIO01000001.1"/>
</dbReference>
<evidence type="ECO:0000313" key="3">
    <source>
        <dbReference type="Proteomes" id="UP000255367"/>
    </source>
</evidence>
<accession>A0A380NKZ1</accession>
<keyword evidence="1" id="KW-0812">Transmembrane</keyword>
<protein>
    <submittedName>
        <fullName evidence="2">Uncharacterized protein</fullName>
    </submittedName>
</protein>
<keyword evidence="3" id="KW-1185">Reference proteome</keyword>
<organism evidence="2 3">
    <name type="scientific">Veillonella criceti</name>
    <dbReference type="NCBI Taxonomy" id="103891"/>
    <lineage>
        <taxon>Bacteria</taxon>
        <taxon>Bacillati</taxon>
        <taxon>Bacillota</taxon>
        <taxon>Negativicutes</taxon>
        <taxon>Veillonellales</taxon>
        <taxon>Veillonellaceae</taxon>
        <taxon>Veillonella</taxon>
    </lineage>
</organism>
<name>A0A380NKZ1_9FIRM</name>
<evidence type="ECO:0000256" key="1">
    <source>
        <dbReference type="SAM" id="Phobius"/>
    </source>
</evidence>
<proteinExistence type="predicted"/>
<dbReference type="AlphaFoldDB" id="A0A380NKZ1"/>
<gene>
    <name evidence="2" type="ORF">NCTC12020_00941</name>
</gene>
<reference evidence="2 3" key="1">
    <citation type="submission" date="2018-06" db="EMBL/GenBank/DDBJ databases">
        <authorList>
            <consortium name="Pathogen Informatics"/>
            <person name="Doyle S."/>
        </authorList>
    </citation>
    <scope>NUCLEOTIDE SEQUENCE [LARGE SCALE GENOMIC DNA]</scope>
    <source>
        <strain evidence="2 3">NCTC12020</strain>
    </source>
</reference>
<evidence type="ECO:0000313" key="2">
    <source>
        <dbReference type="EMBL" id="SUP42735.1"/>
    </source>
</evidence>
<sequence>MCWCDIVYKSGVSRLGQGLEGTLHFLAFWVLTLSFIRLGVSWIFGI</sequence>
<dbReference type="Proteomes" id="UP000255367">
    <property type="component" value="Unassembled WGS sequence"/>
</dbReference>
<keyword evidence="1" id="KW-1133">Transmembrane helix</keyword>
<dbReference type="EMBL" id="UHIO01000001">
    <property type="protein sequence ID" value="SUP42735.1"/>
    <property type="molecule type" value="Genomic_DNA"/>
</dbReference>
<keyword evidence="1" id="KW-0472">Membrane</keyword>
<feature type="transmembrane region" description="Helical" evidence="1">
    <location>
        <begin position="23"/>
        <end position="44"/>
    </location>
</feature>